<organism evidence="1 2">
    <name type="scientific">Leptospira alexanderi serovar Manhao 3 str. L 60</name>
    <dbReference type="NCBI Taxonomy" id="1049759"/>
    <lineage>
        <taxon>Bacteria</taxon>
        <taxon>Pseudomonadati</taxon>
        <taxon>Spirochaetota</taxon>
        <taxon>Spirochaetia</taxon>
        <taxon>Leptospirales</taxon>
        <taxon>Leptospiraceae</taxon>
        <taxon>Leptospira</taxon>
    </lineage>
</organism>
<reference evidence="1" key="1">
    <citation type="submission" date="2013-05" db="EMBL/GenBank/DDBJ databases">
        <authorList>
            <person name="Harkins D.M."/>
            <person name="Durkin A.S."/>
            <person name="Brinkac L.M."/>
            <person name="Haft D.H."/>
            <person name="Selengut J.D."/>
            <person name="Sanka R."/>
            <person name="DePew J."/>
            <person name="Purushe J."/>
            <person name="Hartskeerl R.A."/>
            <person name="Ahmed A."/>
            <person name="van der Linden H."/>
            <person name="Goris M.G.A."/>
            <person name="Vinetz J.M."/>
            <person name="Sutton G.G."/>
            <person name="Nierman W.C."/>
            <person name="Fouts D.E."/>
        </authorList>
    </citation>
    <scope>NUCLEOTIDE SEQUENCE [LARGE SCALE GENOMIC DNA]</scope>
    <source>
        <strain evidence="1">L 60</strain>
    </source>
</reference>
<protein>
    <submittedName>
        <fullName evidence="1">PF09926 repeat protein</fullName>
    </submittedName>
</protein>
<proteinExistence type="predicted"/>
<name>V6IFZ8_9LEPT</name>
<comment type="caution">
    <text evidence="1">The sequence shown here is derived from an EMBL/GenBank/DDBJ whole genome shotgun (WGS) entry which is preliminary data.</text>
</comment>
<evidence type="ECO:0000313" key="1">
    <source>
        <dbReference type="EMBL" id="EQA64198.1"/>
    </source>
</evidence>
<evidence type="ECO:0000313" key="2">
    <source>
        <dbReference type="Proteomes" id="UP000018747"/>
    </source>
</evidence>
<gene>
    <name evidence="1" type="ORF">LEP1GSC062_2034</name>
</gene>
<dbReference type="EMBL" id="AHMT02000011">
    <property type="protein sequence ID" value="EQA64198.1"/>
    <property type="molecule type" value="Genomic_DNA"/>
</dbReference>
<accession>V6IFZ8</accession>
<dbReference type="Proteomes" id="UP000018747">
    <property type="component" value="Unassembled WGS sequence"/>
</dbReference>
<keyword evidence="2" id="KW-1185">Reference proteome</keyword>
<dbReference type="AlphaFoldDB" id="V6IFZ8"/>
<sequence>MHLLNTERRKLGGRMEVEETKSKKGYVLGEAVRDKRSGRKMYVEVAWNAEVSCVYFDAEKKSLVRVEMFPEDLERIKELLPYLPK</sequence>